<keyword evidence="2" id="KW-1185">Reference proteome</keyword>
<dbReference type="Proteomes" id="UP001055879">
    <property type="component" value="Linkage Group LG02"/>
</dbReference>
<proteinExistence type="predicted"/>
<organism evidence="1 2">
    <name type="scientific">Arctium lappa</name>
    <name type="common">Greater burdock</name>
    <name type="synonym">Lappa major</name>
    <dbReference type="NCBI Taxonomy" id="4217"/>
    <lineage>
        <taxon>Eukaryota</taxon>
        <taxon>Viridiplantae</taxon>
        <taxon>Streptophyta</taxon>
        <taxon>Embryophyta</taxon>
        <taxon>Tracheophyta</taxon>
        <taxon>Spermatophyta</taxon>
        <taxon>Magnoliopsida</taxon>
        <taxon>eudicotyledons</taxon>
        <taxon>Gunneridae</taxon>
        <taxon>Pentapetalae</taxon>
        <taxon>asterids</taxon>
        <taxon>campanulids</taxon>
        <taxon>Asterales</taxon>
        <taxon>Asteraceae</taxon>
        <taxon>Carduoideae</taxon>
        <taxon>Cardueae</taxon>
        <taxon>Arctiinae</taxon>
        <taxon>Arctium</taxon>
    </lineage>
</organism>
<dbReference type="EMBL" id="CM042048">
    <property type="protein sequence ID" value="KAI3758698.1"/>
    <property type="molecule type" value="Genomic_DNA"/>
</dbReference>
<evidence type="ECO:0000313" key="2">
    <source>
        <dbReference type="Proteomes" id="UP001055879"/>
    </source>
</evidence>
<reference evidence="1 2" key="2">
    <citation type="journal article" date="2022" name="Mol. Ecol. Resour.">
        <title>The genomes of chicory, endive, great burdock and yacon provide insights into Asteraceae paleo-polyploidization history and plant inulin production.</title>
        <authorList>
            <person name="Fan W."/>
            <person name="Wang S."/>
            <person name="Wang H."/>
            <person name="Wang A."/>
            <person name="Jiang F."/>
            <person name="Liu H."/>
            <person name="Zhao H."/>
            <person name="Xu D."/>
            <person name="Zhang Y."/>
        </authorList>
    </citation>
    <scope>NUCLEOTIDE SEQUENCE [LARGE SCALE GENOMIC DNA]</scope>
    <source>
        <strain evidence="2">cv. Niubang</strain>
    </source>
</reference>
<evidence type="ECO:0000313" key="1">
    <source>
        <dbReference type="EMBL" id="KAI3758698.1"/>
    </source>
</evidence>
<reference evidence="2" key="1">
    <citation type="journal article" date="2022" name="Mol. Ecol. Resour.">
        <title>The genomes of chicory, endive, great burdock and yacon provide insights into Asteraceae palaeo-polyploidization history and plant inulin production.</title>
        <authorList>
            <person name="Fan W."/>
            <person name="Wang S."/>
            <person name="Wang H."/>
            <person name="Wang A."/>
            <person name="Jiang F."/>
            <person name="Liu H."/>
            <person name="Zhao H."/>
            <person name="Xu D."/>
            <person name="Zhang Y."/>
        </authorList>
    </citation>
    <scope>NUCLEOTIDE SEQUENCE [LARGE SCALE GENOMIC DNA]</scope>
    <source>
        <strain evidence="2">cv. Niubang</strain>
    </source>
</reference>
<protein>
    <submittedName>
        <fullName evidence="1">Uncharacterized protein</fullName>
    </submittedName>
</protein>
<name>A0ACB9EJC7_ARCLA</name>
<sequence length="101" mass="11223">MVFVFISNNKNNSILRRDHPQSVMAEPNRATFQKRTLQETMLVTPEKVKQTTSTNTLLHNRTHILEANIITGDVGQISNEVQGSGVQATEEATEEATSNRG</sequence>
<comment type="caution">
    <text evidence="1">The sequence shown here is derived from an EMBL/GenBank/DDBJ whole genome shotgun (WGS) entry which is preliminary data.</text>
</comment>
<gene>
    <name evidence="1" type="ORF">L6452_06269</name>
</gene>
<accession>A0ACB9EJC7</accession>